<dbReference type="Gene3D" id="3.40.630.10">
    <property type="entry name" value="Zn peptidases"/>
    <property type="match status" value="1"/>
</dbReference>
<dbReference type="GO" id="GO:0006508">
    <property type="term" value="P:proteolysis"/>
    <property type="evidence" value="ECO:0007669"/>
    <property type="project" value="InterPro"/>
</dbReference>
<evidence type="ECO:0000259" key="1">
    <source>
        <dbReference type="Pfam" id="PF00883"/>
    </source>
</evidence>
<dbReference type="STRING" id="35608.A0A2U1NMI4"/>
<proteinExistence type="predicted"/>
<accession>A0A2U1NMI4</accession>
<dbReference type="GO" id="GO:0070006">
    <property type="term" value="F:metalloaminopeptidase activity"/>
    <property type="evidence" value="ECO:0007669"/>
    <property type="project" value="InterPro"/>
</dbReference>
<dbReference type="AlphaFoldDB" id="A0A2U1NMI4"/>
<dbReference type="GO" id="GO:0046872">
    <property type="term" value="F:metal ion binding"/>
    <property type="evidence" value="ECO:0007669"/>
    <property type="project" value="InterPro"/>
</dbReference>
<keyword evidence="3" id="KW-1185">Reference proteome</keyword>
<gene>
    <name evidence="2" type="ORF">CTI12_AA250950</name>
</gene>
<organism evidence="2 3">
    <name type="scientific">Artemisia annua</name>
    <name type="common">Sweet wormwood</name>
    <dbReference type="NCBI Taxonomy" id="35608"/>
    <lineage>
        <taxon>Eukaryota</taxon>
        <taxon>Viridiplantae</taxon>
        <taxon>Streptophyta</taxon>
        <taxon>Embryophyta</taxon>
        <taxon>Tracheophyta</taxon>
        <taxon>Spermatophyta</taxon>
        <taxon>Magnoliopsida</taxon>
        <taxon>eudicotyledons</taxon>
        <taxon>Gunneridae</taxon>
        <taxon>Pentapetalae</taxon>
        <taxon>asterids</taxon>
        <taxon>campanulids</taxon>
        <taxon>Asterales</taxon>
        <taxon>Asteraceae</taxon>
        <taxon>Asteroideae</taxon>
        <taxon>Anthemideae</taxon>
        <taxon>Artemisiinae</taxon>
        <taxon>Artemisia</taxon>
    </lineage>
</organism>
<keyword evidence="2" id="KW-0378">Hydrolase</keyword>
<name>A0A2U1NMI4_ARTAN</name>
<evidence type="ECO:0000313" key="3">
    <source>
        <dbReference type="Proteomes" id="UP000245207"/>
    </source>
</evidence>
<evidence type="ECO:0000313" key="2">
    <source>
        <dbReference type="EMBL" id="PWA74715.1"/>
    </source>
</evidence>
<feature type="domain" description="Cytosol aminopeptidase" evidence="1">
    <location>
        <begin position="5"/>
        <end position="39"/>
    </location>
</feature>
<keyword evidence="2" id="KW-0031">Aminopeptidase</keyword>
<dbReference type="SUPFAM" id="SSF53187">
    <property type="entry name" value="Zn-dependent exopeptidases"/>
    <property type="match status" value="1"/>
</dbReference>
<protein>
    <submittedName>
        <fullName evidence="2">Cytosol leucyl aminopeptidase</fullName>
    </submittedName>
</protein>
<dbReference type="Pfam" id="PF00883">
    <property type="entry name" value="Peptidase_M17"/>
    <property type="match status" value="1"/>
</dbReference>
<reference evidence="2 3" key="1">
    <citation type="journal article" date="2018" name="Mol. Plant">
        <title>The genome of Artemisia annua provides insight into the evolution of Asteraceae family and artemisinin biosynthesis.</title>
        <authorList>
            <person name="Shen Q."/>
            <person name="Zhang L."/>
            <person name="Liao Z."/>
            <person name="Wang S."/>
            <person name="Yan T."/>
            <person name="Shi P."/>
            <person name="Liu M."/>
            <person name="Fu X."/>
            <person name="Pan Q."/>
            <person name="Wang Y."/>
            <person name="Lv Z."/>
            <person name="Lu X."/>
            <person name="Zhang F."/>
            <person name="Jiang W."/>
            <person name="Ma Y."/>
            <person name="Chen M."/>
            <person name="Hao X."/>
            <person name="Li L."/>
            <person name="Tang Y."/>
            <person name="Lv G."/>
            <person name="Zhou Y."/>
            <person name="Sun X."/>
            <person name="Brodelius P.E."/>
            <person name="Rose J.K.C."/>
            <person name="Tang K."/>
        </authorList>
    </citation>
    <scope>NUCLEOTIDE SEQUENCE [LARGE SCALE GENOMIC DNA]</scope>
    <source>
        <strain evidence="3">cv. Huhao1</strain>
        <tissue evidence="2">Leaf</tissue>
    </source>
</reference>
<dbReference type="Proteomes" id="UP000245207">
    <property type="component" value="Unassembled WGS sequence"/>
</dbReference>
<dbReference type="InterPro" id="IPR000819">
    <property type="entry name" value="Peptidase_M17_C"/>
</dbReference>
<sequence length="88" mass="9882">MYHGIEVHFLVAAYENIISGTRMGPSDIVTASNGKTIEVYVCTWQYERVVSKALVDRIPDEKASTTTTLKLYYATSSIVHQLEVLQMV</sequence>
<dbReference type="OrthoDB" id="412814at2759"/>
<keyword evidence="2" id="KW-0645">Protease</keyword>
<comment type="caution">
    <text evidence="2">The sequence shown here is derived from an EMBL/GenBank/DDBJ whole genome shotgun (WGS) entry which is preliminary data.</text>
</comment>
<dbReference type="EMBL" id="PKPP01002522">
    <property type="protein sequence ID" value="PWA74715.1"/>
    <property type="molecule type" value="Genomic_DNA"/>
</dbReference>